<reference evidence="5" key="1">
    <citation type="submission" date="2020-07" db="EMBL/GenBank/DDBJ databases">
        <title>Complete genome sequencing of Coprobacter sp. strain 2CBH44.</title>
        <authorList>
            <person name="Sakamoto M."/>
            <person name="Murakami T."/>
            <person name="Mori H."/>
        </authorList>
    </citation>
    <scope>NUCLEOTIDE SEQUENCE [LARGE SCALE GENOMIC DNA]</scope>
    <source>
        <strain evidence="5">2CBH44</strain>
    </source>
</reference>
<keyword evidence="5" id="KW-1185">Reference proteome</keyword>
<evidence type="ECO:0000313" key="5">
    <source>
        <dbReference type="Proteomes" id="UP000594042"/>
    </source>
</evidence>
<organism evidence="4 5">
    <name type="scientific">Coprobacter secundus subsp. similis</name>
    <dbReference type="NCBI Taxonomy" id="2751153"/>
    <lineage>
        <taxon>Bacteria</taxon>
        <taxon>Pseudomonadati</taxon>
        <taxon>Bacteroidota</taxon>
        <taxon>Bacteroidia</taxon>
        <taxon>Bacteroidales</taxon>
        <taxon>Barnesiellaceae</taxon>
        <taxon>Coprobacter</taxon>
    </lineage>
</organism>
<accession>A0A7G1HTG4</accession>
<dbReference type="KEGG" id="copr:Cop2CBH44_04050"/>
<evidence type="ECO:0000256" key="3">
    <source>
        <dbReference type="ARBA" id="ARBA00023002"/>
    </source>
</evidence>
<proteinExistence type="predicted"/>
<dbReference type="GO" id="GO:0051213">
    <property type="term" value="F:dioxygenase activity"/>
    <property type="evidence" value="ECO:0007669"/>
    <property type="project" value="UniProtKB-KW"/>
</dbReference>
<dbReference type="Pfam" id="PF03060">
    <property type="entry name" value="NMO"/>
    <property type="match status" value="1"/>
</dbReference>
<keyword evidence="1" id="KW-0285">Flavoprotein</keyword>
<dbReference type="RefSeq" id="WP_200755455.1">
    <property type="nucleotide sequence ID" value="NZ_AP023322.1"/>
</dbReference>
<dbReference type="InterPro" id="IPR004136">
    <property type="entry name" value="NMO"/>
</dbReference>
<dbReference type="GO" id="GO:0018580">
    <property type="term" value="F:nitronate monooxygenase activity"/>
    <property type="evidence" value="ECO:0007669"/>
    <property type="project" value="InterPro"/>
</dbReference>
<keyword evidence="3" id="KW-0560">Oxidoreductase</keyword>
<dbReference type="PANTHER" id="PTHR32332:SF18">
    <property type="entry name" value="2-NITROPROPANE DIOXYGENASE"/>
    <property type="match status" value="1"/>
</dbReference>
<evidence type="ECO:0000313" key="4">
    <source>
        <dbReference type="EMBL" id="BCI62052.1"/>
    </source>
</evidence>
<name>A0A7G1HTG4_9BACT</name>
<sequence>MKSFYIGNLEIKLPVIQGGMGVGISLSGLASAVANEGGVGVISCAGLGLLYPELSTDYFKNSILGLREELRKAKEKTRGVIGVNIMVALSNFSDMVRTAIAEKADIIFSGAGLPLDLPSYLDNESTTKLVPIVSSSRAAGLICEKWKHNYNYLPDAIVVEGPKAGGHLGYKNNQIGDESYSLEHIVPEVVRVVKKYEDENHCQIPVIAAGGLHTSKDIYRLMNLGAAAVQMGSIFVTTEECDASLAFKQTYIDASEKDIEIITSPVGMPGRAISGEFIKSVKSGRERPSRCSFHCIRTCDYTKSPYCIIKALYNAAKGNMKKGYAFAGANAFLAKKITTVKETIDLLKLEFQKAVKKEGKKNKK</sequence>
<dbReference type="CDD" id="cd04730">
    <property type="entry name" value="NPD_like"/>
    <property type="match status" value="1"/>
</dbReference>
<dbReference type="Proteomes" id="UP000594042">
    <property type="component" value="Chromosome"/>
</dbReference>
<dbReference type="AlphaFoldDB" id="A0A7G1HTG4"/>
<evidence type="ECO:0000256" key="1">
    <source>
        <dbReference type="ARBA" id="ARBA00022630"/>
    </source>
</evidence>
<dbReference type="Gene3D" id="3.20.20.70">
    <property type="entry name" value="Aldolase class I"/>
    <property type="match status" value="1"/>
</dbReference>
<dbReference type="PANTHER" id="PTHR32332">
    <property type="entry name" value="2-NITROPROPANE DIOXYGENASE"/>
    <property type="match status" value="1"/>
</dbReference>
<keyword evidence="2" id="KW-0288">FMN</keyword>
<keyword evidence="4" id="KW-0223">Dioxygenase</keyword>
<protein>
    <submittedName>
        <fullName evidence="4">2-nitropropane dioxygenase</fullName>
    </submittedName>
</protein>
<evidence type="ECO:0000256" key="2">
    <source>
        <dbReference type="ARBA" id="ARBA00022643"/>
    </source>
</evidence>
<dbReference type="EMBL" id="AP023322">
    <property type="protein sequence ID" value="BCI62052.1"/>
    <property type="molecule type" value="Genomic_DNA"/>
</dbReference>
<gene>
    <name evidence="4" type="ORF">Cop2CBH44_04050</name>
</gene>
<dbReference type="InterPro" id="IPR013785">
    <property type="entry name" value="Aldolase_TIM"/>
</dbReference>
<dbReference type="SUPFAM" id="SSF51412">
    <property type="entry name" value="Inosine monophosphate dehydrogenase (IMPDH)"/>
    <property type="match status" value="1"/>
</dbReference>